<gene>
    <name evidence="1" type="ORF">B0H67DRAFT_638787</name>
</gene>
<name>A0AA40E9R2_9PEZI</name>
<proteinExistence type="predicted"/>
<accession>A0AA40E9R2</accession>
<sequence>MGMRQLQLNLEDILGPHGTIRGIARLLDRPKAAKYQLRTQINSLDDSAADCLKSAESIKDRLDKLLAFIMALSRPPRISIGDGKHKNDVGGGEEYPFMQAATSRALRAAAS</sequence>
<dbReference type="EMBL" id="JAUKUA010000001">
    <property type="protein sequence ID" value="KAK0730267.1"/>
    <property type="molecule type" value="Genomic_DNA"/>
</dbReference>
<evidence type="ECO:0000313" key="1">
    <source>
        <dbReference type="EMBL" id="KAK0730267.1"/>
    </source>
</evidence>
<evidence type="ECO:0000313" key="2">
    <source>
        <dbReference type="Proteomes" id="UP001172102"/>
    </source>
</evidence>
<keyword evidence="2" id="KW-1185">Reference proteome</keyword>
<reference evidence="1" key="1">
    <citation type="submission" date="2023-06" db="EMBL/GenBank/DDBJ databases">
        <title>Genome-scale phylogeny and comparative genomics of the fungal order Sordariales.</title>
        <authorList>
            <consortium name="Lawrence Berkeley National Laboratory"/>
            <person name="Hensen N."/>
            <person name="Bonometti L."/>
            <person name="Westerberg I."/>
            <person name="Brannstrom I.O."/>
            <person name="Guillou S."/>
            <person name="Cros-Aarteil S."/>
            <person name="Calhoun S."/>
            <person name="Haridas S."/>
            <person name="Kuo A."/>
            <person name="Mondo S."/>
            <person name="Pangilinan J."/>
            <person name="Riley R."/>
            <person name="Labutti K."/>
            <person name="Andreopoulos B."/>
            <person name="Lipzen A."/>
            <person name="Chen C."/>
            <person name="Yanf M."/>
            <person name="Daum C."/>
            <person name="Ng V."/>
            <person name="Clum A."/>
            <person name="Steindorff A."/>
            <person name="Ohm R."/>
            <person name="Martin F."/>
            <person name="Silar P."/>
            <person name="Natvig D."/>
            <person name="Lalanne C."/>
            <person name="Gautier V."/>
            <person name="Ament-Velasquez S.L."/>
            <person name="Kruys A."/>
            <person name="Hutchinson M.I."/>
            <person name="Powell A.J."/>
            <person name="Barry K."/>
            <person name="Miller A.N."/>
            <person name="Grigoriev I.V."/>
            <person name="Debuchy R."/>
            <person name="Gladieux P."/>
            <person name="Thoren M.H."/>
            <person name="Johannesson H."/>
        </authorList>
    </citation>
    <scope>NUCLEOTIDE SEQUENCE</scope>
    <source>
        <strain evidence="1">SMH4607-1</strain>
    </source>
</reference>
<protein>
    <submittedName>
        <fullName evidence="1">Uncharacterized protein</fullName>
    </submittedName>
</protein>
<dbReference type="Proteomes" id="UP001172102">
    <property type="component" value="Unassembled WGS sequence"/>
</dbReference>
<comment type="caution">
    <text evidence="1">The sequence shown here is derived from an EMBL/GenBank/DDBJ whole genome shotgun (WGS) entry which is preliminary data.</text>
</comment>
<organism evidence="1 2">
    <name type="scientific">Lasiosphaeris hirsuta</name>
    <dbReference type="NCBI Taxonomy" id="260670"/>
    <lineage>
        <taxon>Eukaryota</taxon>
        <taxon>Fungi</taxon>
        <taxon>Dikarya</taxon>
        <taxon>Ascomycota</taxon>
        <taxon>Pezizomycotina</taxon>
        <taxon>Sordariomycetes</taxon>
        <taxon>Sordariomycetidae</taxon>
        <taxon>Sordariales</taxon>
        <taxon>Lasiosphaeriaceae</taxon>
        <taxon>Lasiosphaeris</taxon>
    </lineage>
</organism>
<dbReference type="AlphaFoldDB" id="A0AA40E9R2"/>